<proteinExistence type="predicted"/>
<organism evidence="1 2">
    <name type="scientific">Cetraspora pellucida</name>
    <dbReference type="NCBI Taxonomy" id="1433469"/>
    <lineage>
        <taxon>Eukaryota</taxon>
        <taxon>Fungi</taxon>
        <taxon>Fungi incertae sedis</taxon>
        <taxon>Mucoromycota</taxon>
        <taxon>Glomeromycotina</taxon>
        <taxon>Glomeromycetes</taxon>
        <taxon>Diversisporales</taxon>
        <taxon>Gigasporaceae</taxon>
        <taxon>Cetraspora</taxon>
    </lineage>
</organism>
<dbReference type="AlphaFoldDB" id="A0A9N9PIA9"/>
<name>A0A9N9PIA9_9GLOM</name>
<dbReference type="Proteomes" id="UP000789759">
    <property type="component" value="Unassembled WGS sequence"/>
</dbReference>
<dbReference type="EMBL" id="CAJVQA010052621">
    <property type="protein sequence ID" value="CAG8823168.1"/>
    <property type="molecule type" value="Genomic_DNA"/>
</dbReference>
<keyword evidence="2" id="KW-1185">Reference proteome</keyword>
<gene>
    <name evidence="1" type="ORF">CPELLU_LOCUS19885</name>
</gene>
<comment type="caution">
    <text evidence="1">The sequence shown here is derived from an EMBL/GenBank/DDBJ whole genome shotgun (WGS) entry which is preliminary data.</text>
</comment>
<evidence type="ECO:0000313" key="2">
    <source>
        <dbReference type="Proteomes" id="UP000789759"/>
    </source>
</evidence>
<evidence type="ECO:0000313" key="1">
    <source>
        <dbReference type="EMBL" id="CAG8823168.1"/>
    </source>
</evidence>
<accession>A0A9N9PIA9</accession>
<feature type="non-terminal residue" evidence="1">
    <location>
        <position position="166"/>
    </location>
</feature>
<sequence length="166" mass="19343">HKFVELDKLKEEIEEQNIKKARRLKTPTFQFPKDATKLDLTEFERQQTLLLNNEYYNNLFEHTTKLYNKHIDELKNYLNGIEIQKDEISMSEDFPYEVSNYANAFATGADTFKDLYAEGLLKHQGHTYNQYRPHDQGQQPTGHLLAAALNHEAIHLAAIPQPVEDP</sequence>
<protein>
    <submittedName>
        <fullName evidence="1">19072_t:CDS:1</fullName>
    </submittedName>
</protein>
<feature type="non-terminal residue" evidence="1">
    <location>
        <position position="1"/>
    </location>
</feature>
<reference evidence="1" key="1">
    <citation type="submission" date="2021-06" db="EMBL/GenBank/DDBJ databases">
        <authorList>
            <person name="Kallberg Y."/>
            <person name="Tangrot J."/>
            <person name="Rosling A."/>
        </authorList>
    </citation>
    <scope>NUCLEOTIDE SEQUENCE</scope>
    <source>
        <strain evidence="1">FL966</strain>
    </source>
</reference>
<dbReference type="OrthoDB" id="2485245at2759"/>